<dbReference type="RefSeq" id="WP_117780196.1">
    <property type="nucleotide sequence ID" value="NZ_CP060632.1"/>
</dbReference>
<proteinExistence type="predicted"/>
<feature type="transmembrane region" description="Helical" evidence="8">
    <location>
        <begin position="418"/>
        <end position="443"/>
    </location>
</feature>
<evidence type="ECO:0000256" key="7">
    <source>
        <dbReference type="ARBA" id="ARBA00023136"/>
    </source>
</evidence>
<gene>
    <name evidence="9" type="ORF">H9Q76_06185</name>
</gene>
<organism evidence="9 10">
    <name type="scientific">Wujia chipingensis</name>
    <dbReference type="NCBI Taxonomy" id="2763670"/>
    <lineage>
        <taxon>Bacteria</taxon>
        <taxon>Bacillati</taxon>
        <taxon>Bacillota</taxon>
        <taxon>Clostridia</taxon>
        <taxon>Lachnospirales</taxon>
        <taxon>Lachnospiraceae</taxon>
        <taxon>Wujia</taxon>
    </lineage>
</organism>
<dbReference type="Proteomes" id="UP000515819">
    <property type="component" value="Chromosome"/>
</dbReference>
<evidence type="ECO:0000256" key="1">
    <source>
        <dbReference type="ARBA" id="ARBA00004651"/>
    </source>
</evidence>
<dbReference type="PANTHER" id="PTHR32024">
    <property type="entry name" value="TRK SYSTEM POTASSIUM UPTAKE PROTEIN TRKG-RELATED"/>
    <property type="match status" value="1"/>
</dbReference>
<keyword evidence="4 8" id="KW-0812">Transmembrane</keyword>
<evidence type="ECO:0000256" key="6">
    <source>
        <dbReference type="ARBA" id="ARBA00023065"/>
    </source>
</evidence>
<feature type="transmembrane region" description="Helical" evidence="8">
    <location>
        <begin position="49"/>
        <end position="68"/>
    </location>
</feature>
<keyword evidence="2" id="KW-0813">Transport</keyword>
<feature type="transmembrane region" description="Helical" evidence="8">
    <location>
        <begin position="196"/>
        <end position="216"/>
    </location>
</feature>
<feature type="transmembrane region" description="Helical" evidence="8">
    <location>
        <begin position="366"/>
        <end position="386"/>
    </location>
</feature>
<dbReference type="GO" id="GO:0030001">
    <property type="term" value="P:metal ion transport"/>
    <property type="evidence" value="ECO:0007669"/>
    <property type="project" value="UniProtKB-ARBA"/>
</dbReference>
<name>A0A7G9FQM6_9FIRM</name>
<evidence type="ECO:0000313" key="10">
    <source>
        <dbReference type="Proteomes" id="UP000515819"/>
    </source>
</evidence>
<comment type="subcellular location">
    <subcellularLocation>
        <location evidence="1">Cell membrane</location>
        <topology evidence="1">Multi-pass membrane protein</topology>
    </subcellularLocation>
</comment>
<dbReference type="GO" id="GO:0008324">
    <property type="term" value="F:monoatomic cation transmembrane transporter activity"/>
    <property type="evidence" value="ECO:0007669"/>
    <property type="project" value="InterPro"/>
</dbReference>
<keyword evidence="5 8" id="KW-1133">Transmembrane helix</keyword>
<dbReference type="InterPro" id="IPR003445">
    <property type="entry name" value="Cat_transpt"/>
</dbReference>
<dbReference type="GO" id="GO:0005886">
    <property type="term" value="C:plasma membrane"/>
    <property type="evidence" value="ECO:0007669"/>
    <property type="project" value="UniProtKB-SubCell"/>
</dbReference>
<keyword evidence="3" id="KW-1003">Cell membrane</keyword>
<feature type="transmembrane region" description="Helical" evidence="8">
    <location>
        <begin position="80"/>
        <end position="102"/>
    </location>
</feature>
<feature type="transmembrane region" description="Helical" evidence="8">
    <location>
        <begin position="114"/>
        <end position="132"/>
    </location>
</feature>
<evidence type="ECO:0000256" key="3">
    <source>
        <dbReference type="ARBA" id="ARBA00022475"/>
    </source>
</evidence>
<sequence length="462" mass="49872">MDVAEKNEKKLRRQMRTTSKILLGFLLAILTGAVLLTLPVATVSGKSDFLTALFTATTSVCVTGLVVVPTFSYWTLFGKIVILALIQLGGLGIVALTSFVMLLMNRKFSLRNRMMIQDAFGLSTMQGMVVFIKRVIKGTVIVEMLGAVLYMFAFIPQFGVAHGIWYSVFNAISAFCNAGIDIIGPDSLMTYADSPLVLLTSSFLIICGGLGFVVWWDVVDVLSNVRAKKIPARDIWRRFNTHTKIILMMTFALILSGMVVTFLFECNNPLTLGNMSLGKKMLNAFFQSVTLRTAGFASISQKGLTEPTVLVSCVIMFVGGSPVGTAGGIKTMTAATLVFAVLAVVQGRKETVAFKKTIPTSIVRRSLAVTVIGFGTLILFSVLLLATNPLSLSDGVFEVTSAIATVGLSRDVTPGLNVIGKVIIIVCMYLGRVGPITMFMFFGQRATNHNSVKYADAEIIVG</sequence>
<protein>
    <submittedName>
        <fullName evidence="9">Potassium transporter KtrB</fullName>
    </submittedName>
</protein>
<dbReference type="Pfam" id="PF02386">
    <property type="entry name" value="TrkH"/>
    <property type="match status" value="1"/>
</dbReference>
<feature type="transmembrane region" description="Helical" evidence="8">
    <location>
        <begin position="245"/>
        <end position="264"/>
    </location>
</feature>
<evidence type="ECO:0000256" key="2">
    <source>
        <dbReference type="ARBA" id="ARBA00022448"/>
    </source>
</evidence>
<accession>A0A7G9FQM6</accession>
<feature type="transmembrane region" description="Helical" evidence="8">
    <location>
        <begin position="139"/>
        <end position="158"/>
    </location>
</feature>
<dbReference type="PANTHER" id="PTHR32024:SF1">
    <property type="entry name" value="KTR SYSTEM POTASSIUM UPTAKE PROTEIN B"/>
    <property type="match status" value="1"/>
</dbReference>
<dbReference type="AlphaFoldDB" id="A0A7G9FQM6"/>
<dbReference type="EMBL" id="CP060632">
    <property type="protein sequence ID" value="QNM00858.1"/>
    <property type="molecule type" value="Genomic_DNA"/>
</dbReference>
<evidence type="ECO:0000256" key="8">
    <source>
        <dbReference type="SAM" id="Phobius"/>
    </source>
</evidence>
<keyword evidence="7 8" id="KW-0472">Membrane</keyword>
<dbReference type="KEGG" id="wcp:H9Q76_06185"/>
<evidence type="ECO:0000256" key="4">
    <source>
        <dbReference type="ARBA" id="ARBA00022692"/>
    </source>
</evidence>
<keyword evidence="10" id="KW-1185">Reference proteome</keyword>
<keyword evidence="6" id="KW-0406">Ion transport</keyword>
<evidence type="ECO:0000256" key="5">
    <source>
        <dbReference type="ARBA" id="ARBA00022989"/>
    </source>
</evidence>
<reference evidence="9 10" key="1">
    <citation type="submission" date="2020-08" db="EMBL/GenBank/DDBJ databases">
        <authorList>
            <person name="Liu C."/>
            <person name="Sun Q."/>
        </authorList>
    </citation>
    <scope>NUCLEOTIDE SEQUENCE [LARGE SCALE GENOMIC DNA]</scope>
    <source>
        <strain evidence="9 10">NSJ-4</strain>
    </source>
</reference>
<feature type="transmembrane region" description="Helical" evidence="8">
    <location>
        <begin position="324"/>
        <end position="345"/>
    </location>
</feature>
<feature type="transmembrane region" description="Helical" evidence="8">
    <location>
        <begin position="21"/>
        <end position="43"/>
    </location>
</feature>
<evidence type="ECO:0000313" key="9">
    <source>
        <dbReference type="EMBL" id="QNM00858.1"/>
    </source>
</evidence>